<dbReference type="AlphaFoldDB" id="A0ABD0R2A8"/>
<reference evidence="2 3" key="1">
    <citation type="submission" date="2024-05" db="EMBL/GenBank/DDBJ databases">
        <title>Genome sequencing and assembly of Indian major carp, Cirrhinus mrigala (Hamilton, 1822).</title>
        <authorList>
            <person name="Mohindra V."/>
            <person name="Chowdhury L.M."/>
            <person name="Lal K."/>
            <person name="Jena J.K."/>
        </authorList>
    </citation>
    <scope>NUCLEOTIDE SEQUENCE [LARGE SCALE GENOMIC DNA]</scope>
    <source>
        <strain evidence="2">CM1030</strain>
        <tissue evidence="2">Blood</tissue>
    </source>
</reference>
<accession>A0ABD0R2A8</accession>
<comment type="caution">
    <text evidence="2">The sequence shown here is derived from an EMBL/GenBank/DDBJ whole genome shotgun (WGS) entry which is preliminary data.</text>
</comment>
<gene>
    <name evidence="2" type="ORF">M9458_010226</name>
</gene>
<feature type="compositionally biased region" description="Pro residues" evidence="1">
    <location>
        <begin position="49"/>
        <end position="58"/>
    </location>
</feature>
<evidence type="ECO:0000256" key="1">
    <source>
        <dbReference type="SAM" id="MobiDB-lite"/>
    </source>
</evidence>
<dbReference type="Proteomes" id="UP001529510">
    <property type="component" value="Unassembled WGS sequence"/>
</dbReference>
<evidence type="ECO:0000313" key="3">
    <source>
        <dbReference type="Proteomes" id="UP001529510"/>
    </source>
</evidence>
<feature type="region of interest" description="Disordered" evidence="1">
    <location>
        <begin position="1"/>
        <end position="96"/>
    </location>
</feature>
<feature type="region of interest" description="Disordered" evidence="1">
    <location>
        <begin position="119"/>
        <end position="147"/>
    </location>
</feature>
<proteinExistence type="predicted"/>
<feature type="non-terminal residue" evidence="2">
    <location>
        <position position="147"/>
    </location>
</feature>
<organism evidence="2 3">
    <name type="scientific">Cirrhinus mrigala</name>
    <name type="common">Mrigala</name>
    <dbReference type="NCBI Taxonomy" id="683832"/>
    <lineage>
        <taxon>Eukaryota</taxon>
        <taxon>Metazoa</taxon>
        <taxon>Chordata</taxon>
        <taxon>Craniata</taxon>
        <taxon>Vertebrata</taxon>
        <taxon>Euteleostomi</taxon>
        <taxon>Actinopterygii</taxon>
        <taxon>Neopterygii</taxon>
        <taxon>Teleostei</taxon>
        <taxon>Ostariophysi</taxon>
        <taxon>Cypriniformes</taxon>
        <taxon>Cyprinidae</taxon>
        <taxon>Labeoninae</taxon>
        <taxon>Labeonini</taxon>
        <taxon>Cirrhinus</taxon>
    </lineage>
</organism>
<evidence type="ECO:0000313" key="2">
    <source>
        <dbReference type="EMBL" id="KAL0191930.1"/>
    </source>
</evidence>
<feature type="non-terminal residue" evidence="2">
    <location>
        <position position="1"/>
    </location>
</feature>
<dbReference type="EMBL" id="JAMKFB020000005">
    <property type="protein sequence ID" value="KAL0191930.1"/>
    <property type="molecule type" value="Genomic_DNA"/>
</dbReference>
<feature type="compositionally biased region" description="Pro residues" evidence="1">
    <location>
        <begin position="127"/>
        <end position="138"/>
    </location>
</feature>
<protein>
    <submittedName>
        <fullName evidence="2">Uncharacterized protein</fullName>
    </submittedName>
</protein>
<keyword evidence="3" id="KW-1185">Reference proteome</keyword>
<name>A0ABD0R2A8_CIRMR</name>
<sequence length="147" mass="15830">GISKPATELIIHLEPEPLDSSDQVRELATPSVPEGGLVEIKGLERSQPTLPPLRPPSPASGRSDPPRDFQSPAPPRREDPLSPPPASESWTPPWSFDQSSPPWPVISLAPPDSLVPLPLPWSVVEYPLPPDSTPPALPHPSKSVRLP</sequence>